<dbReference type="PANTHER" id="PTHR43617:SF2">
    <property type="entry name" value="UPF0039 PROTEIN SLL0451"/>
    <property type="match status" value="1"/>
</dbReference>
<dbReference type="CDD" id="cd04301">
    <property type="entry name" value="NAT_SF"/>
    <property type="match status" value="1"/>
</dbReference>
<dbReference type="PANTHER" id="PTHR43617">
    <property type="entry name" value="L-AMINO ACID N-ACETYLTRANSFERASE"/>
    <property type="match status" value="1"/>
</dbReference>
<dbReference type="InterPro" id="IPR000182">
    <property type="entry name" value="GNAT_dom"/>
</dbReference>
<dbReference type="AlphaFoldDB" id="I2Q765"/>
<dbReference type="HOGENOM" id="CLU_081840_2_0_7"/>
<dbReference type="OrthoDB" id="9797178at2"/>
<evidence type="ECO:0000313" key="2">
    <source>
        <dbReference type="EMBL" id="EIG55621.1"/>
    </source>
</evidence>
<dbReference type="PROSITE" id="PS51186">
    <property type="entry name" value="GNAT"/>
    <property type="match status" value="1"/>
</dbReference>
<reference evidence="2" key="1">
    <citation type="submission" date="2011-11" db="EMBL/GenBank/DDBJ databases">
        <title>Improved High-Quality Draft sequence of Desulfovibrio sp. U5L.</title>
        <authorList>
            <consortium name="US DOE Joint Genome Institute"/>
            <person name="Lucas S."/>
            <person name="Han J."/>
            <person name="Lapidus A."/>
            <person name="Cheng J.-F."/>
            <person name="Goodwin L."/>
            <person name="Pitluck S."/>
            <person name="Peters L."/>
            <person name="Ovchinnikova G."/>
            <person name="Held B."/>
            <person name="Detter J.C."/>
            <person name="Han C."/>
            <person name="Tapia R."/>
            <person name="Land M."/>
            <person name="Hauser L."/>
            <person name="Kyrpides N."/>
            <person name="Ivanova N."/>
            <person name="Pagani I."/>
            <person name="Gabster J."/>
            <person name="Walker C."/>
            <person name="Stolyar S."/>
            <person name="Stahl D."/>
            <person name="Arkin A."/>
            <person name="Dehal P."/>
            <person name="Hazen T."/>
            <person name="Woyke T."/>
        </authorList>
    </citation>
    <scope>NUCLEOTIDE SEQUENCE [LARGE SCALE GENOMIC DNA]</scope>
    <source>
        <strain evidence="2">U5L</strain>
    </source>
</reference>
<dbReference type="Pfam" id="PF00583">
    <property type="entry name" value="Acetyltransf_1"/>
    <property type="match status" value="1"/>
</dbReference>
<dbReference type="InterPro" id="IPR016181">
    <property type="entry name" value="Acyl_CoA_acyltransferase"/>
</dbReference>
<protein>
    <submittedName>
        <fullName evidence="2">Putative acetyltransferase</fullName>
    </submittedName>
</protein>
<accession>I2Q765</accession>
<dbReference type="GO" id="GO:0016747">
    <property type="term" value="F:acyltransferase activity, transferring groups other than amino-acyl groups"/>
    <property type="evidence" value="ECO:0007669"/>
    <property type="project" value="InterPro"/>
</dbReference>
<dbReference type="STRING" id="596152.DesU5LDRAFT_4022"/>
<dbReference type="Gene3D" id="3.40.630.30">
    <property type="match status" value="1"/>
</dbReference>
<sequence>MHIRDERPDDVSRISQIQYAAFKGHPMHAPGAEPTEHHIVEHLRASGALALSLLAEAGGEAVGHIALSPAAVGEEPDAWLLLGPVGVLPRRQGQGIGSALVRESLRRARGSGAAGIVLVGDPGFYVRFGFGNVPDLVYRGVPDQYVLAACFGDKAPAGEIVAHAAFDVSGT</sequence>
<dbReference type="eggNOG" id="COG3153">
    <property type="taxonomic scope" value="Bacteria"/>
</dbReference>
<dbReference type="EMBL" id="JH600068">
    <property type="protein sequence ID" value="EIG55621.1"/>
    <property type="molecule type" value="Genomic_DNA"/>
</dbReference>
<keyword evidence="2" id="KW-0808">Transferase</keyword>
<organism evidence="2">
    <name type="scientific">Desulfovibrio sp. U5L</name>
    <dbReference type="NCBI Taxonomy" id="596152"/>
    <lineage>
        <taxon>Bacteria</taxon>
        <taxon>Pseudomonadati</taxon>
        <taxon>Thermodesulfobacteriota</taxon>
        <taxon>Desulfovibrionia</taxon>
        <taxon>Desulfovibrionales</taxon>
        <taxon>Desulfovibrionaceae</taxon>
        <taxon>Desulfovibrio</taxon>
    </lineage>
</organism>
<gene>
    <name evidence="2" type="ORF">DesU5LDRAFT_4022</name>
</gene>
<feature type="domain" description="N-acetyltransferase" evidence="1">
    <location>
        <begin position="1"/>
        <end position="153"/>
    </location>
</feature>
<dbReference type="InterPro" id="IPR050276">
    <property type="entry name" value="MshD_Acetyltransferase"/>
</dbReference>
<evidence type="ECO:0000259" key="1">
    <source>
        <dbReference type="PROSITE" id="PS51186"/>
    </source>
</evidence>
<name>I2Q765_9BACT</name>
<proteinExistence type="predicted"/>
<dbReference type="SUPFAM" id="SSF55729">
    <property type="entry name" value="Acyl-CoA N-acyltransferases (Nat)"/>
    <property type="match status" value="1"/>
</dbReference>